<evidence type="ECO:0000256" key="1">
    <source>
        <dbReference type="SAM" id="Phobius"/>
    </source>
</evidence>
<evidence type="ECO:0000313" key="4">
    <source>
        <dbReference type="RefSeq" id="XP_034252571.1"/>
    </source>
</evidence>
<feature type="transmembrane region" description="Helical" evidence="1">
    <location>
        <begin position="539"/>
        <end position="563"/>
    </location>
</feature>
<keyword evidence="1" id="KW-0472">Membrane</keyword>
<evidence type="ECO:0000313" key="3">
    <source>
        <dbReference type="Proteomes" id="UP000515158"/>
    </source>
</evidence>
<proteinExistence type="predicted"/>
<keyword evidence="3" id="KW-1185">Reference proteome</keyword>
<dbReference type="Proteomes" id="UP000515158">
    <property type="component" value="Unplaced"/>
</dbReference>
<reference evidence="4" key="1">
    <citation type="submission" date="2025-08" db="UniProtKB">
        <authorList>
            <consortium name="RefSeq"/>
        </authorList>
    </citation>
    <scope>IDENTIFICATION</scope>
    <source>
        <tissue evidence="4">Total insect</tissue>
    </source>
</reference>
<sequence length="627" mass="69954">MSVLGFFVLLCISHMSHQLPESITIERTAAITVHKEHDIHLAEGLYDINLAGSLEKPLLIREHWLSPSQKQLCDGSVDTKHVCDSLNVISEAGREMARQMENVFADVNEERRNRQRRALLPFIGEISKVLFGTATANDLDKSIEHLNSLGHKIDEITKSHDEMVSVINENALQLQNLASSVSQNNEKFGKALQTLQDSIESLRSDTRNRFIILEAYTAMLEKVNEIRLQLEKIRSVHDSCKQKRLPNLLFPVYRLRSVLAAHRTVIEKKNMFLSIPDSQMQLFYDLPTATCTFSESRLLLVKLGVPLSYKIAPWKAFSISPNKFLNNGLTCSLLSEKVYLATDKSRVITLQDAQRLGTTYIYVRQQFFSPADKTNCVESLLTNTDITEIAKTCPLICSYNPKVTVEQYNETAFTVVNPVDTLHVFCGRAVSQSLEPIQDGRYLLSLGCECSLQNVDTKDTLIHDSVVCDRSDAFTSFIDSSLVNEGFSAYNIYASYSTLSQNKTPILPELHLSDIVVVTAAPLPTGNLYEDLPKTSRDFFVITWGSTLLLVLSSAIGIIIFLIKAGIISPFSLCCCLNQSEGNDVANVQVEGHSEADETDNDHQPGIPLSEIAARLPQIASQLTKHV</sequence>
<dbReference type="KEGG" id="tpal:117652047"/>
<keyword evidence="1" id="KW-0812">Transmembrane</keyword>
<feature type="signal peptide" evidence="2">
    <location>
        <begin position="1"/>
        <end position="18"/>
    </location>
</feature>
<accession>A0A6P9A8F4</accession>
<keyword evidence="2" id="KW-0732">Signal</keyword>
<gene>
    <name evidence="4" type="primary">LOC117652047</name>
</gene>
<dbReference type="RefSeq" id="XP_034252571.1">
    <property type="nucleotide sequence ID" value="XM_034396680.1"/>
</dbReference>
<dbReference type="AlphaFoldDB" id="A0A6P9A8F4"/>
<name>A0A6P9A8F4_THRPL</name>
<dbReference type="GeneID" id="117652047"/>
<protein>
    <submittedName>
        <fullName evidence="4">Uncharacterized protein LOC117652047</fullName>
    </submittedName>
</protein>
<dbReference type="InParanoid" id="A0A6P9A8F4"/>
<dbReference type="OrthoDB" id="6624493at2759"/>
<evidence type="ECO:0000256" key="2">
    <source>
        <dbReference type="SAM" id="SignalP"/>
    </source>
</evidence>
<feature type="chain" id="PRO_5027575135" evidence="2">
    <location>
        <begin position="19"/>
        <end position="627"/>
    </location>
</feature>
<organism evidence="4">
    <name type="scientific">Thrips palmi</name>
    <name type="common">Melon thrips</name>
    <dbReference type="NCBI Taxonomy" id="161013"/>
    <lineage>
        <taxon>Eukaryota</taxon>
        <taxon>Metazoa</taxon>
        <taxon>Ecdysozoa</taxon>
        <taxon>Arthropoda</taxon>
        <taxon>Hexapoda</taxon>
        <taxon>Insecta</taxon>
        <taxon>Pterygota</taxon>
        <taxon>Neoptera</taxon>
        <taxon>Paraneoptera</taxon>
        <taxon>Thysanoptera</taxon>
        <taxon>Terebrantia</taxon>
        <taxon>Thripoidea</taxon>
        <taxon>Thripidae</taxon>
        <taxon>Thrips</taxon>
    </lineage>
</organism>
<keyword evidence="1" id="KW-1133">Transmembrane helix</keyword>